<evidence type="ECO:0000313" key="7">
    <source>
        <dbReference type="EMBL" id="HDX31203.1"/>
    </source>
</evidence>
<dbReference type="GO" id="GO:0022857">
    <property type="term" value="F:transmembrane transporter activity"/>
    <property type="evidence" value="ECO:0007669"/>
    <property type="project" value="InterPro"/>
</dbReference>
<gene>
    <name evidence="7" type="ORF">ENQ20_06865</name>
</gene>
<name>A0A7C1JA53_9CHLR</name>
<feature type="transmembrane region" description="Helical" evidence="6">
    <location>
        <begin position="88"/>
        <end position="110"/>
    </location>
</feature>
<keyword evidence="2" id="KW-1003">Cell membrane</keyword>
<evidence type="ECO:0000256" key="3">
    <source>
        <dbReference type="ARBA" id="ARBA00022692"/>
    </source>
</evidence>
<comment type="subcellular location">
    <subcellularLocation>
        <location evidence="1">Cell membrane</location>
        <topology evidence="1">Multi-pass membrane protein</topology>
    </subcellularLocation>
</comment>
<feature type="transmembrane region" description="Helical" evidence="6">
    <location>
        <begin position="280"/>
        <end position="296"/>
    </location>
</feature>
<dbReference type="EMBL" id="DSMG01000077">
    <property type="protein sequence ID" value="HDX31203.1"/>
    <property type="molecule type" value="Genomic_DNA"/>
</dbReference>
<dbReference type="Gene3D" id="1.10.3470.10">
    <property type="entry name" value="ABC transporter involved in vitamin B12 uptake, BtuC"/>
    <property type="match status" value="1"/>
</dbReference>
<feature type="transmembrane region" description="Helical" evidence="6">
    <location>
        <begin position="250"/>
        <end position="268"/>
    </location>
</feature>
<dbReference type="CDD" id="cd06580">
    <property type="entry name" value="TM_PBP1_transp_TpRbsC_like"/>
    <property type="match status" value="1"/>
</dbReference>
<comment type="caution">
    <text evidence="7">The sequence shown here is derived from an EMBL/GenBank/DDBJ whole genome shotgun (WGS) entry which is preliminary data.</text>
</comment>
<sequence>MIRVATPLILPAMGGLLSELGGVINIALEGIMLAAAFTGVIVSGFAPQWFPGAPAWSYAWLGALAGVLVGMAMGWLIAFFHLELKTDIILTGLAMNILASGATVFLMFSFTGDKGSTSTLASARLPSLQIPFVNNIPVLGTLLNGENGTGYNVMSYLAFVLVAVIGVFLYRMPAGAHLRATGEMPDAAQSVGIDIRRVRYQALVASGFCAALGGLYLSMGYLSIFQANMTAGRGFIALAVIYLGNRNPVGALIAALIFGAASALGTRLGTMAIPPQIVEMIPPAVTIAALIIYNIRRRARINAAARRFQEQVEAGATAPASSS</sequence>
<accession>A0A7C1JA53</accession>
<feature type="transmembrane region" description="Helical" evidence="6">
    <location>
        <begin position="20"/>
        <end position="46"/>
    </location>
</feature>
<dbReference type="Pfam" id="PF02653">
    <property type="entry name" value="BPD_transp_2"/>
    <property type="match status" value="1"/>
</dbReference>
<dbReference type="AlphaFoldDB" id="A0A7C1JA53"/>
<reference evidence="7" key="1">
    <citation type="journal article" date="2020" name="mSystems">
        <title>Genome- and Community-Level Interaction Insights into Carbon Utilization and Element Cycling Functions of Hydrothermarchaeota in Hydrothermal Sediment.</title>
        <authorList>
            <person name="Zhou Z."/>
            <person name="Liu Y."/>
            <person name="Xu W."/>
            <person name="Pan J."/>
            <person name="Luo Z.H."/>
            <person name="Li M."/>
        </authorList>
    </citation>
    <scope>NUCLEOTIDE SEQUENCE [LARGE SCALE GENOMIC DNA]</scope>
    <source>
        <strain evidence="7">SpSt-289</strain>
    </source>
</reference>
<dbReference type="GO" id="GO:0005886">
    <property type="term" value="C:plasma membrane"/>
    <property type="evidence" value="ECO:0007669"/>
    <property type="project" value="UniProtKB-SubCell"/>
</dbReference>
<proteinExistence type="predicted"/>
<evidence type="ECO:0000256" key="1">
    <source>
        <dbReference type="ARBA" id="ARBA00004651"/>
    </source>
</evidence>
<evidence type="ECO:0000256" key="2">
    <source>
        <dbReference type="ARBA" id="ARBA00022475"/>
    </source>
</evidence>
<evidence type="ECO:0000256" key="5">
    <source>
        <dbReference type="ARBA" id="ARBA00023136"/>
    </source>
</evidence>
<dbReference type="InterPro" id="IPR037294">
    <property type="entry name" value="ABC_BtuC-like"/>
</dbReference>
<evidence type="ECO:0000256" key="4">
    <source>
        <dbReference type="ARBA" id="ARBA00022989"/>
    </source>
</evidence>
<feature type="transmembrane region" description="Helical" evidence="6">
    <location>
        <begin position="200"/>
        <end position="218"/>
    </location>
</feature>
<feature type="transmembrane region" description="Helical" evidence="6">
    <location>
        <begin position="153"/>
        <end position="170"/>
    </location>
</feature>
<dbReference type="PANTHER" id="PTHR43370:SF1">
    <property type="entry name" value="GUANOSINE ABC TRANSPORTER PERMEASE PROTEIN NUPQ"/>
    <property type="match status" value="1"/>
</dbReference>
<organism evidence="7">
    <name type="scientific">Caldilinea aerophila</name>
    <dbReference type="NCBI Taxonomy" id="133453"/>
    <lineage>
        <taxon>Bacteria</taxon>
        <taxon>Bacillati</taxon>
        <taxon>Chloroflexota</taxon>
        <taxon>Caldilineae</taxon>
        <taxon>Caldilineales</taxon>
        <taxon>Caldilineaceae</taxon>
        <taxon>Caldilinea</taxon>
    </lineage>
</organism>
<protein>
    <submittedName>
        <fullName evidence="7">ABC transporter permease</fullName>
    </submittedName>
</protein>
<feature type="transmembrane region" description="Helical" evidence="6">
    <location>
        <begin position="224"/>
        <end position="243"/>
    </location>
</feature>
<keyword evidence="3 6" id="KW-0812">Transmembrane</keyword>
<evidence type="ECO:0000256" key="6">
    <source>
        <dbReference type="SAM" id="Phobius"/>
    </source>
</evidence>
<dbReference type="PANTHER" id="PTHR43370">
    <property type="entry name" value="SUGAR ABC TRANSPORTER INTEGRAL MEMBRANE PROTEIN-RELATED"/>
    <property type="match status" value="1"/>
</dbReference>
<dbReference type="InterPro" id="IPR001851">
    <property type="entry name" value="ABC_transp_permease"/>
</dbReference>
<keyword evidence="4 6" id="KW-1133">Transmembrane helix</keyword>
<keyword evidence="5 6" id="KW-0472">Membrane</keyword>
<feature type="transmembrane region" description="Helical" evidence="6">
    <location>
        <begin position="58"/>
        <end position="81"/>
    </location>
</feature>